<reference evidence="1 2" key="1">
    <citation type="submission" date="2018-08" db="EMBL/GenBank/DDBJ databases">
        <title>Mucilaginibacter terrae sp. nov., isolated from manganese diggings.</title>
        <authorList>
            <person name="Huang Y."/>
            <person name="Zhou Z."/>
        </authorList>
    </citation>
    <scope>NUCLEOTIDE SEQUENCE [LARGE SCALE GENOMIC DNA]</scope>
    <source>
        <strain evidence="1 2">ZH6</strain>
    </source>
</reference>
<evidence type="ECO:0000313" key="1">
    <source>
        <dbReference type="EMBL" id="RFZ82009.1"/>
    </source>
</evidence>
<dbReference type="OrthoDB" id="799942at2"/>
<gene>
    <name evidence="1" type="ORF">DYU05_15375</name>
</gene>
<dbReference type="Proteomes" id="UP000260823">
    <property type="component" value="Unassembled WGS sequence"/>
</dbReference>
<keyword evidence="2" id="KW-1185">Reference proteome</keyword>
<organism evidence="1 2">
    <name type="scientific">Mucilaginibacter terrenus</name>
    <dbReference type="NCBI Taxonomy" id="2482727"/>
    <lineage>
        <taxon>Bacteria</taxon>
        <taxon>Pseudomonadati</taxon>
        <taxon>Bacteroidota</taxon>
        <taxon>Sphingobacteriia</taxon>
        <taxon>Sphingobacteriales</taxon>
        <taxon>Sphingobacteriaceae</taxon>
        <taxon>Mucilaginibacter</taxon>
    </lineage>
</organism>
<proteinExistence type="predicted"/>
<dbReference type="RefSeq" id="WP_117384035.1">
    <property type="nucleotide sequence ID" value="NZ_QWDE01000003.1"/>
</dbReference>
<name>A0A3E2NLZ0_9SPHI</name>
<protein>
    <submittedName>
        <fullName evidence="1">Uncharacterized protein</fullName>
    </submittedName>
</protein>
<comment type="caution">
    <text evidence="1">The sequence shown here is derived from an EMBL/GenBank/DDBJ whole genome shotgun (WGS) entry which is preliminary data.</text>
</comment>
<dbReference type="AlphaFoldDB" id="A0A3E2NLZ0"/>
<sequence length="238" mass="27119">MDYIKIPVPNFRFEDVIKRRANDFIEFYLSKSILQGIYKGYRGNEKDTLSHIQDEWSKFSSSDGFIFVSTLLNHILEIESSEIAKSKSQLEAITKSKNLDIEFISVIIEYQPLLDSIKYQLYTLAEKSGFRFSADSFQLTEIASLNTKIDSILDSLETLKAGQEVVYNHIDELKEEFSSLKTDYILGKKKWHQRAAGVVATYSGTLVADSLFDPVKPLIHDLLSSTGTDVVQRLLDIK</sequence>
<evidence type="ECO:0000313" key="2">
    <source>
        <dbReference type="Proteomes" id="UP000260823"/>
    </source>
</evidence>
<accession>A0A3E2NLZ0</accession>
<dbReference type="EMBL" id="QWDE01000003">
    <property type="protein sequence ID" value="RFZ82009.1"/>
    <property type="molecule type" value="Genomic_DNA"/>
</dbReference>